<dbReference type="AlphaFoldDB" id="A0A5A7P9V8"/>
<comment type="caution">
    <text evidence="1">The sequence shown here is derived from an EMBL/GenBank/DDBJ whole genome shotgun (WGS) entry which is preliminary data.</text>
</comment>
<dbReference type="Proteomes" id="UP000325081">
    <property type="component" value="Unassembled WGS sequence"/>
</dbReference>
<organism evidence="1 2">
    <name type="scientific">Striga asiatica</name>
    <name type="common">Asiatic witchweed</name>
    <name type="synonym">Buchnera asiatica</name>
    <dbReference type="NCBI Taxonomy" id="4170"/>
    <lineage>
        <taxon>Eukaryota</taxon>
        <taxon>Viridiplantae</taxon>
        <taxon>Streptophyta</taxon>
        <taxon>Embryophyta</taxon>
        <taxon>Tracheophyta</taxon>
        <taxon>Spermatophyta</taxon>
        <taxon>Magnoliopsida</taxon>
        <taxon>eudicotyledons</taxon>
        <taxon>Gunneridae</taxon>
        <taxon>Pentapetalae</taxon>
        <taxon>asterids</taxon>
        <taxon>lamiids</taxon>
        <taxon>Lamiales</taxon>
        <taxon>Orobanchaceae</taxon>
        <taxon>Buchnereae</taxon>
        <taxon>Striga</taxon>
    </lineage>
</organism>
<evidence type="ECO:0000313" key="2">
    <source>
        <dbReference type="Proteomes" id="UP000325081"/>
    </source>
</evidence>
<reference evidence="2" key="1">
    <citation type="journal article" date="2019" name="Curr. Biol.">
        <title>Genome Sequence of Striga asiatica Provides Insight into the Evolution of Plant Parasitism.</title>
        <authorList>
            <person name="Yoshida S."/>
            <person name="Kim S."/>
            <person name="Wafula E.K."/>
            <person name="Tanskanen J."/>
            <person name="Kim Y.M."/>
            <person name="Honaas L."/>
            <person name="Yang Z."/>
            <person name="Spallek T."/>
            <person name="Conn C.E."/>
            <person name="Ichihashi Y."/>
            <person name="Cheong K."/>
            <person name="Cui S."/>
            <person name="Der J.P."/>
            <person name="Gundlach H."/>
            <person name="Jiao Y."/>
            <person name="Hori C."/>
            <person name="Ishida J.K."/>
            <person name="Kasahara H."/>
            <person name="Kiba T."/>
            <person name="Kim M.S."/>
            <person name="Koo N."/>
            <person name="Laohavisit A."/>
            <person name="Lee Y.H."/>
            <person name="Lumba S."/>
            <person name="McCourt P."/>
            <person name="Mortimer J.C."/>
            <person name="Mutuku J.M."/>
            <person name="Nomura T."/>
            <person name="Sasaki-Sekimoto Y."/>
            <person name="Seto Y."/>
            <person name="Wang Y."/>
            <person name="Wakatake T."/>
            <person name="Sakakibara H."/>
            <person name="Demura T."/>
            <person name="Yamaguchi S."/>
            <person name="Yoneyama K."/>
            <person name="Manabe R.I."/>
            <person name="Nelson D.C."/>
            <person name="Schulman A.H."/>
            <person name="Timko M.P."/>
            <person name="dePamphilis C.W."/>
            <person name="Choi D."/>
            <person name="Shirasu K."/>
        </authorList>
    </citation>
    <scope>NUCLEOTIDE SEQUENCE [LARGE SCALE GENOMIC DNA]</scope>
    <source>
        <strain evidence="2">cv. UVA1</strain>
    </source>
</reference>
<dbReference type="OrthoDB" id="1536506at2759"/>
<protein>
    <submittedName>
        <fullName evidence="1">NAD(P)-binding Rossmann-fold superfamily protein</fullName>
    </submittedName>
</protein>
<proteinExistence type="predicted"/>
<accession>A0A5A7P9V8</accession>
<gene>
    <name evidence="1" type="ORF">STAS_05522</name>
</gene>
<dbReference type="EMBL" id="BKCP01004224">
    <property type="protein sequence ID" value="GER29643.1"/>
    <property type="molecule type" value="Genomic_DNA"/>
</dbReference>
<keyword evidence="2" id="KW-1185">Reference proteome</keyword>
<evidence type="ECO:0000313" key="1">
    <source>
        <dbReference type="EMBL" id="GER29643.1"/>
    </source>
</evidence>
<sequence length="151" mass="16186">MEPCAAGFTYLIMNGQTIVSLFVHLLENQDFLTNCNIGILRGFNLYIVLGCVLPLPPTYVTVRWNFFVNLSSCFSVLKTAMKDGPGLSARFGSTCPAPMASRLASSLATNSSRILFPVMSRGLAVVIMTERIAAGLQSGCAPFRSAATPEA</sequence>
<name>A0A5A7P9V8_STRAF</name>